<name>A0ABW3HP38_9BACL</name>
<dbReference type="EMBL" id="JBHTJZ010000008">
    <property type="protein sequence ID" value="MFD0959264.1"/>
    <property type="molecule type" value="Genomic_DNA"/>
</dbReference>
<dbReference type="PANTHER" id="PTHR18964:SF149">
    <property type="entry name" value="BIFUNCTIONAL UDP-N-ACETYLGLUCOSAMINE 2-EPIMERASE_N-ACETYLMANNOSAMINE KINASE"/>
    <property type="match status" value="1"/>
</dbReference>
<accession>A0ABW3HP38</accession>
<comment type="caution">
    <text evidence="4">The sequence shown here is derived from an EMBL/GenBank/DDBJ whole genome shotgun (WGS) entry which is preliminary data.</text>
</comment>
<reference evidence="5" key="1">
    <citation type="journal article" date="2019" name="Int. J. Syst. Evol. Microbiol.">
        <title>The Global Catalogue of Microorganisms (GCM) 10K type strain sequencing project: providing services to taxonomists for standard genome sequencing and annotation.</title>
        <authorList>
            <consortium name="The Broad Institute Genomics Platform"/>
            <consortium name="The Broad Institute Genome Sequencing Center for Infectious Disease"/>
            <person name="Wu L."/>
            <person name="Ma J."/>
        </authorList>
    </citation>
    <scope>NUCLEOTIDE SEQUENCE [LARGE SCALE GENOMIC DNA]</scope>
    <source>
        <strain evidence="5">CCUG 59129</strain>
    </source>
</reference>
<dbReference type="SUPFAM" id="SSF53067">
    <property type="entry name" value="Actin-like ATPase domain"/>
    <property type="match status" value="1"/>
</dbReference>
<dbReference type="Pfam" id="PF00480">
    <property type="entry name" value="ROK"/>
    <property type="match status" value="1"/>
</dbReference>
<keyword evidence="3" id="KW-0859">Xylose metabolism</keyword>
<protein>
    <submittedName>
        <fullName evidence="4">ROK family protein</fullName>
    </submittedName>
</protein>
<dbReference type="InterPro" id="IPR000600">
    <property type="entry name" value="ROK"/>
</dbReference>
<dbReference type="Gene3D" id="3.30.420.40">
    <property type="match status" value="2"/>
</dbReference>
<dbReference type="PANTHER" id="PTHR18964">
    <property type="entry name" value="ROK (REPRESSOR, ORF, KINASE) FAMILY"/>
    <property type="match status" value="1"/>
</dbReference>
<proteinExistence type="inferred from homology"/>
<dbReference type="InterPro" id="IPR036388">
    <property type="entry name" value="WH-like_DNA-bd_sf"/>
</dbReference>
<comment type="function">
    <text evidence="1">Transcriptional repressor of xylose-utilizing enzymes.</text>
</comment>
<dbReference type="Gene3D" id="1.10.10.10">
    <property type="entry name" value="Winged helix-like DNA-binding domain superfamily/Winged helix DNA-binding domain"/>
    <property type="match status" value="1"/>
</dbReference>
<evidence type="ECO:0000313" key="4">
    <source>
        <dbReference type="EMBL" id="MFD0959264.1"/>
    </source>
</evidence>
<sequence length="402" mass="43768">MIVTPTPLDQKGSKTAILQCLHKYGAITRVRLAELTGLSRATISTAVSELIGLELVRESKERLNTGGRPAVTLKLKSDTRLVIGADLDPDAWTIGVFDLRFNQIAISRVPIQDRSISSIIGLLVGQVKNFIQDFGKRLLPMIGIGLPGLIDNRNGIIISASHFGWSKVAFSGQIRKELGWPAVILNHNKARGLAECRYGAGRNYHQMIYIGVGRGIAGGIFYNRQLVEGAFNGAGEIGHITMVPNGILCSCGNQGCLQAYSSGSALELQARKRVRLSLDEHTSLTSDEDMMQLRYEKVCQAADKGDWLAREIVEECAQYLGIAMANLVNIINPEAFILGGSVPRNSKLFVDVALKTMRQRSVSQLSQSTEVNVAQFNEFGGALGAANFAMDELFSFPLCVEE</sequence>
<gene>
    <name evidence="4" type="ORF">ACFQ2I_07665</name>
</gene>
<evidence type="ECO:0000256" key="3">
    <source>
        <dbReference type="ARBA" id="ARBA00022629"/>
    </source>
</evidence>
<comment type="similarity">
    <text evidence="2">Belongs to the ROK (NagC/XylR) family.</text>
</comment>
<evidence type="ECO:0000313" key="5">
    <source>
        <dbReference type="Proteomes" id="UP001596989"/>
    </source>
</evidence>
<dbReference type="InterPro" id="IPR043129">
    <property type="entry name" value="ATPase_NBD"/>
</dbReference>
<dbReference type="InterPro" id="IPR036390">
    <property type="entry name" value="WH_DNA-bd_sf"/>
</dbReference>
<dbReference type="Pfam" id="PF13412">
    <property type="entry name" value="HTH_24"/>
    <property type="match status" value="1"/>
</dbReference>
<dbReference type="SUPFAM" id="SSF46785">
    <property type="entry name" value="Winged helix' DNA-binding domain"/>
    <property type="match status" value="1"/>
</dbReference>
<organism evidence="4 5">
    <name type="scientific">Paenibacillus chungangensis</name>
    <dbReference type="NCBI Taxonomy" id="696535"/>
    <lineage>
        <taxon>Bacteria</taxon>
        <taxon>Bacillati</taxon>
        <taxon>Bacillota</taxon>
        <taxon>Bacilli</taxon>
        <taxon>Bacillales</taxon>
        <taxon>Paenibacillaceae</taxon>
        <taxon>Paenibacillus</taxon>
    </lineage>
</organism>
<dbReference type="Proteomes" id="UP001596989">
    <property type="component" value="Unassembled WGS sequence"/>
</dbReference>
<keyword evidence="5" id="KW-1185">Reference proteome</keyword>
<dbReference type="RefSeq" id="WP_377563337.1">
    <property type="nucleotide sequence ID" value="NZ_JBHTJZ010000008.1"/>
</dbReference>
<evidence type="ECO:0000256" key="1">
    <source>
        <dbReference type="ARBA" id="ARBA00002486"/>
    </source>
</evidence>
<keyword evidence="3" id="KW-0119">Carbohydrate metabolism</keyword>
<evidence type="ECO:0000256" key="2">
    <source>
        <dbReference type="ARBA" id="ARBA00006479"/>
    </source>
</evidence>